<evidence type="ECO:0000313" key="5">
    <source>
        <dbReference type="EMBL" id="CAI9177361.1"/>
    </source>
</evidence>
<feature type="region of interest" description="Disordered" evidence="4">
    <location>
        <begin position="195"/>
        <end position="232"/>
    </location>
</feature>
<dbReference type="Pfam" id="PF08424">
    <property type="entry name" value="NRDE-2"/>
    <property type="match status" value="1"/>
</dbReference>
<feature type="region of interest" description="Disordered" evidence="4">
    <location>
        <begin position="673"/>
        <end position="693"/>
    </location>
</feature>
<organism evidence="5 6">
    <name type="scientific">Rangifer tarandus platyrhynchus</name>
    <name type="common">Svalbard reindeer</name>
    <dbReference type="NCBI Taxonomy" id="3082113"/>
    <lineage>
        <taxon>Eukaryota</taxon>
        <taxon>Metazoa</taxon>
        <taxon>Chordata</taxon>
        <taxon>Craniata</taxon>
        <taxon>Vertebrata</taxon>
        <taxon>Euteleostomi</taxon>
        <taxon>Mammalia</taxon>
        <taxon>Eutheria</taxon>
        <taxon>Laurasiatheria</taxon>
        <taxon>Artiodactyla</taxon>
        <taxon>Ruminantia</taxon>
        <taxon>Pecora</taxon>
        <taxon>Cervidae</taxon>
        <taxon>Odocoileinae</taxon>
        <taxon>Rangifer</taxon>
    </lineage>
</organism>
<feature type="compositionally biased region" description="Low complexity" evidence="4">
    <location>
        <begin position="314"/>
        <end position="328"/>
    </location>
</feature>
<dbReference type="Gene3D" id="1.25.40.10">
    <property type="entry name" value="Tetratricopeptide repeat domain"/>
    <property type="match status" value="2"/>
</dbReference>
<dbReference type="CDD" id="cd22200">
    <property type="entry name" value="NRDE2_MID"/>
    <property type="match status" value="1"/>
</dbReference>
<dbReference type="PANTHER" id="PTHR13471:SF0">
    <property type="entry name" value="NUCLEAR EXOSOME REGULATOR NRDE2"/>
    <property type="match status" value="1"/>
</dbReference>
<dbReference type="InterPro" id="IPR011990">
    <property type="entry name" value="TPR-like_helical_dom_sf"/>
</dbReference>
<evidence type="ECO:0000256" key="1">
    <source>
        <dbReference type="ARBA" id="ARBA00004123"/>
    </source>
</evidence>
<evidence type="ECO:0008006" key="7">
    <source>
        <dbReference type="Google" id="ProtNLM"/>
    </source>
</evidence>
<keyword evidence="6" id="KW-1185">Reference proteome</keyword>
<feature type="region of interest" description="Disordered" evidence="4">
    <location>
        <begin position="145"/>
        <end position="167"/>
    </location>
</feature>
<feature type="region of interest" description="Disordered" evidence="4">
    <location>
        <begin position="427"/>
        <end position="535"/>
    </location>
</feature>
<proteinExistence type="inferred from homology"/>
<feature type="compositionally biased region" description="Basic residues" evidence="4">
    <location>
        <begin position="467"/>
        <end position="493"/>
    </location>
</feature>
<feature type="region of interest" description="Disordered" evidence="4">
    <location>
        <begin position="314"/>
        <end position="375"/>
    </location>
</feature>
<sequence length="1544" mass="170878">MRQAAVGVEGFRVNGCGPRGRRPPREGAAAPVAAIFARGGAGAPVSLGFLTAPLARQRKALRQKFCVLGGGGEIWGLEGRSQLKMKIRITGMYVITDSVHPGQESLQGDEQRAEGNDGTVPTEEIKAEQPEGGGGNQGACGLREAREERGRGKTEPRESKPSGGGSNAEVIRELQERLSGVLLAVDEVMRQVLADRREKQPRGGSVPRGRDPGQLQLTDAPSPGSARCPSADEDGALVERGIARSLEEAQPRLLRRPLPARSAVNPSRQVKSFPSYWHMPSSCGCGCLGEWAKLAEEAGPRVGRLVGAPSGLPLSPSAASVASPTASLGSPLGTHSSVTVGAEPHLASPPWSDRENHNSQSAPPPQRPYGRPRAPGAIFVGEEAVRPVTMALFPAFAGVAEAPDSGRKELDWLSNPSFCVGTITSLSQQTEEATKAPVSEGSPLTRSPLKSEPSDESDSNRKPKEAGRKKKKEKKKRRQREHHREARSRRGRSGSRGSEPGASSERDRPPGGARASKGASEKLNQGNNAAADTGRHCVWLEDIQALTGETFRMDKKPDPANWEYKSLYRGDIARYKRKGDSCLGLNPKKQCVSWEGTSTEKKRSHKHIERYFMKKSVGLMSEAGLSVSRQPVAPSSQPLSFIPVGGVDDAAPSAASWLNPLGIYDQATTQWLQGQGPSEQESRPPDSQPDRESALLKARVEEFNRKVRENPRDTELWMAFVAFQDEVMRSPGLYAVEEGEPETRKRSLRLVLEKKLAVLERAIESNPSSVDLKLAKLKLCAEFWEPATLLKEWQKLIFLHPNNTALWQKYLLFCQSQFSTFSVSKIQSLYGKCLSTLSAVRDGSIVSHPELPGTEEAMFALFLQQCHFLRQAGHSEKAVCLFQAMVDFTFFKPDSVKGLPTKGQVEFFEPFWDSGEPRAGEKGARGWRAWMHQQEWGGWVAVSPDDEDEELEDEEQDIRDKTLPRWRIWLAAERSRDHRHWRPWRPDKARKQTEEDCEDPERQVLFDDLGQSLIRLSSPDLQFQLIAAFLQFLGVPSGFSPPASCLYLAMDENSIFDNELYDEKPLTFLDLSCSGVGCVGRMDPLGGRRWPRGPSREGEEFIRNVFHVVLPLFAGRERSQLCIFWLRYEITKVIWCLHTKNKKRLKSLGKNCKKLAKNLLKEPDNRNSACLWQQYAHLEWLLGNTEDARKVFEAALGTAGGRGLADAELCELGLLYAALEAELAPPVGGAAPARAVRVLTGLAERGPSGPCPGQPSAVHVLKARKAYEHALQDCLAERRGPDPGLPDCLSRLVSLAKCFMLFQYLTVGVGAAARVYEQVFAGLRGSVSAEGAGLEGALEAVALMHTSLLRFHGRVAAYPLAPLREALSEALRLYPGNQLLWRSYVQIQSKAHSASRTRRFFHAVTRSAKHLEPWLFAIEAERMRKRLVDAVQRVDGREVHATLPEIGLTHRIRALFESTIRSTHGSQCPLLWRMYLNFLVSLGNKERSKGVFYKALQNCPWAKALYMDAVEYFPDEMQEVVDLMTEKELRVRLPLEELELLLED</sequence>
<dbReference type="SUPFAM" id="SSF48452">
    <property type="entry name" value="TPR-like"/>
    <property type="match status" value="1"/>
</dbReference>
<protein>
    <recommendedName>
        <fullName evidence="7">NRDE-2, necessary for RNA interference, domain containing</fullName>
    </recommendedName>
</protein>
<accession>A0ABN8ZYX8</accession>
<evidence type="ECO:0000256" key="4">
    <source>
        <dbReference type="SAM" id="MobiDB-lite"/>
    </source>
</evidence>
<name>A0ABN8ZYX8_RANTA</name>
<keyword evidence="3" id="KW-0539">Nucleus</keyword>
<dbReference type="InterPro" id="IPR013633">
    <property type="entry name" value="NRDE-2"/>
</dbReference>
<reference evidence="5" key="1">
    <citation type="submission" date="2023-04" db="EMBL/GenBank/DDBJ databases">
        <authorList>
            <consortium name="ELIXIR-Norway"/>
        </authorList>
    </citation>
    <scope>NUCLEOTIDE SEQUENCE [LARGE SCALE GENOMIC DNA]</scope>
</reference>
<dbReference type="Proteomes" id="UP001176941">
    <property type="component" value="Chromosome 6"/>
</dbReference>
<feature type="compositionally biased region" description="Basic and acidic residues" evidence="4">
    <location>
        <begin position="145"/>
        <end position="160"/>
    </location>
</feature>
<feature type="compositionally biased region" description="Basic and acidic residues" evidence="4">
    <location>
        <begin position="680"/>
        <end position="693"/>
    </location>
</feature>
<evidence type="ECO:0000256" key="3">
    <source>
        <dbReference type="ARBA" id="ARBA00023242"/>
    </source>
</evidence>
<comment type="similarity">
    <text evidence="2">Belongs to the NRDE2 family.</text>
</comment>
<dbReference type="PANTHER" id="PTHR13471">
    <property type="entry name" value="TETRATRICOPEPTIDE-LIKE HELICAL"/>
    <property type="match status" value="1"/>
</dbReference>
<dbReference type="EMBL" id="OX459942">
    <property type="protein sequence ID" value="CAI9177361.1"/>
    <property type="molecule type" value="Genomic_DNA"/>
</dbReference>
<feature type="region of interest" description="Disordered" evidence="4">
    <location>
        <begin position="100"/>
        <end position="119"/>
    </location>
</feature>
<gene>
    <name evidence="5" type="ORF">MRATA1EN1_LOCUS26323</name>
</gene>
<comment type="subcellular location">
    <subcellularLocation>
        <location evidence="1">Nucleus</location>
    </subcellularLocation>
</comment>
<evidence type="ECO:0000256" key="2">
    <source>
        <dbReference type="ARBA" id="ARBA00009265"/>
    </source>
</evidence>
<evidence type="ECO:0000313" key="6">
    <source>
        <dbReference type="Proteomes" id="UP001176941"/>
    </source>
</evidence>